<protein>
    <recommendedName>
        <fullName evidence="1">Probable chemoreceptor glutamine deamidase CheD</fullName>
        <ecNumber evidence="1">3.5.1.44</ecNumber>
    </recommendedName>
</protein>
<evidence type="ECO:0000256" key="1">
    <source>
        <dbReference type="HAMAP-Rule" id="MF_01440"/>
    </source>
</evidence>
<accession>A0A175Y4Q4</accession>
<sequence>MTPLSNLPRASDGLRRINILQGETKVSDDAGVVLTTVLGSCISACLYDPIAKVGGLNHFLLAEPGSGETDVRSLQRYGVYAMEVLINAMMSMGATRSNLKARIYGGASLRDGFRDIGATNALFARRFLRDERIALVGEDVGGHGARRIEFRPTLGLARCRIATDRPVEKPRVAAPAPVIADAVGDVEFF</sequence>
<dbReference type="OrthoDB" id="9807202at2"/>
<keyword evidence="1" id="KW-0378">Hydrolase</keyword>
<dbReference type="GO" id="GO:0006935">
    <property type="term" value="P:chemotaxis"/>
    <property type="evidence" value="ECO:0007669"/>
    <property type="project" value="UniProtKB-UniRule"/>
</dbReference>
<name>A0A175Y4Q4_9SPHN</name>
<dbReference type="Gene3D" id="3.30.1330.200">
    <property type="match status" value="1"/>
</dbReference>
<organism evidence="2 3">
    <name type="scientific">Sphingomonas melonis TY</name>
    <dbReference type="NCBI Taxonomy" id="621456"/>
    <lineage>
        <taxon>Bacteria</taxon>
        <taxon>Pseudomonadati</taxon>
        <taxon>Pseudomonadota</taxon>
        <taxon>Alphaproteobacteria</taxon>
        <taxon>Sphingomonadales</taxon>
        <taxon>Sphingomonadaceae</taxon>
        <taxon>Sphingomonas</taxon>
    </lineage>
</organism>
<gene>
    <name evidence="1" type="primary">cheD</name>
    <name evidence="2" type="ORF">AVM11_05065</name>
</gene>
<dbReference type="SUPFAM" id="SSF64438">
    <property type="entry name" value="CNF1/YfiH-like putative cysteine hydrolases"/>
    <property type="match status" value="1"/>
</dbReference>
<dbReference type="GeneID" id="93797331"/>
<proteinExistence type="inferred from homology"/>
<comment type="function">
    <text evidence="1">Probably deamidates glutamine residues to glutamate on methyl-accepting chemotaxis receptors (MCPs), playing an important role in chemotaxis.</text>
</comment>
<evidence type="ECO:0000313" key="3">
    <source>
        <dbReference type="Proteomes" id="UP000078460"/>
    </source>
</evidence>
<keyword evidence="3" id="KW-1185">Reference proteome</keyword>
<dbReference type="GO" id="GO:0050568">
    <property type="term" value="F:protein-glutamine glutaminase activity"/>
    <property type="evidence" value="ECO:0007669"/>
    <property type="project" value="UniProtKB-UniRule"/>
</dbReference>
<comment type="similarity">
    <text evidence="1">Belongs to the CheD family.</text>
</comment>
<dbReference type="CDD" id="cd16352">
    <property type="entry name" value="CheD"/>
    <property type="match status" value="1"/>
</dbReference>
<dbReference type="EMBL" id="LQCK02000012">
    <property type="protein sequence ID" value="KZB95647.1"/>
    <property type="molecule type" value="Genomic_DNA"/>
</dbReference>
<dbReference type="HAMAP" id="MF_01440">
    <property type="entry name" value="CheD"/>
    <property type="match status" value="1"/>
</dbReference>
<dbReference type="STRING" id="621456.BJP26_01760"/>
<dbReference type="Proteomes" id="UP000078460">
    <property type="component" value="Unassembled WGS sequence"/>
</dbReference>
<dbReference type="InterPro" id="IPR038592">
    <property type="entry name" value="CheD-like_sf"/>
</dbReference>
<keyword evidence="1" id="KW-0145">Chemotaxis</keyword>
<dbReference type="InterPro" id="IPR011324">
    <property type="entry name" value="Cytotoxic_necrot_fac-like_cat"/>
</dbReference>
<comment type="caution">
    <text evidence="2">The sequence shown here is derived from an EMBL/GenBank/DDBJ whole genome shotgun (WGS) entry which is preliminary data.</text>
</comment>
<dbReference type="AlphaFoldDB" id="A0A175Y4Q4"/>
<dbReference type="PANTHER" id="PTHR35147:SF3">
    <property type="entry name" value="CHEMORECEPTOR GLUTAMINE DEAMIDASE CHED 1-RELATED"/>
    <property type="match status" value="1"/>
</dbReference>
<dbReference type="RefSeq" id="WP_017980241.1">
    <property type="nucleotide sequence ID" value="NZ_CP017578.1"/>
</dbReference>
<dbReference type="Pfam" id="PF03975">
    <property type="entry name" value="CheD"/>
    <property type="match status" value="1"/>
</dbReference>
<dbReference type="InterPro" id="IPR005659">
    <property type="entry name" value="Chemorcpt_Glu_NH3ase_CheD"/>
</dbReference>
<dbReference type="PANTHER" id="PTHR35147">
    <property type="entry name" value="CHEMORECEPTOR GLUTAMINE DEAMIDASE CHED-RELATED"/>
    <property type="match status" value="1"/>
</dbReference>
<dbReference type="EC" id="3.5.1.44" evidence="1"/>
<dbReference type="KEGG" id="smy:BJP26_01760"/>
<evidence type="ECO:0000313" key="2">
    <source>
        <dbReference type="EMBL" id="KZB95647.1"/>
    </source>
</evidence>
<comment type="catalytic activity">
    <reaction evidence="1">
        <text>L-glutaminyl-[protein] + H2O = L-glutamyl-[protein] + NH4(+)</text>
        <dbReference type="Rhea" id="RHEA:16441"/>
        <dbReference type="Rhea" id="RHEA-COMP:10207"/>
        <dbReference type="Rhea" id="RHEA-COMP:10208"/>
        <dbReference type="ChEBI" id="CHEBI:15377"/>
        <dbReference type="ChEBI" id="CHEBI:28938"/>
        <dbReference type="ChEBI" id="CHEBI:29973"/>
        <dbReference type="ChEBI" id="CHEBI:30011"/>
        <dbReference type="EC" id="3.5.1.44"/>
    </reaction>
</comment>
<reference evidence="2" key="1">
    <citation type="submission" date="2016-03" db="EMBL/GenBank/DDBJ databases">
        <title>Sphingomonas melonis TY, whole genome shotgun sequencing.</title>
        <authorList>
            <person name="Wang H."/>
            <person name="Zhu P."/>
        </authorList>
    </citation>
    <scope>NUCLEOTIDE SEQUENCE [LARGE SCALE GENOMIC DNA]</scope>
    <source>
        <strain evidence="2">TY</strain>
    </source>
</reference>